<organism evidence="2 3">
    <name type="scientific">Nakamurella panacisegetis</name>
    <dbReference type="NCBI Taxonomy" id="1090615"/>
    <lineage>
        <taxon>Bacteria</taxon>
        <taxon>Bacillati</taxon>
        <taxon>Actinomycetota</taxon>
        <taxon>Actinomycetes</taxon>
        <taxon>Nakamurellales</taxon>
        <taxon>Nakamurellaceae</taxon>
        <taxon>Nakamurella</taxon>
    </lineage>
</organism>
<evidence type="ECO:0000313" key="3">
    <source>
        <dbReference type="Proteomes" id="UP000198741"/>
    </source>
</evidence>
<evidence type="ECO:0000256" key="1">
    <source>
        <dbReference type="SAM" id="MobiDB-lite"/>
    </source>
</evidence>
<name>A0A1H0LRF7_9ACTN</name>
<dbReference type="RefSeq" id="WP_090475640.1">
    <property type="nucleotide sequence ID" value="NZ_LT629710.1"/>
</dbReference>
<reference evidence="2 3" key="1">
    <citation type="submission" date="2016-10" db="EMBL/GenBank/DDBJ databases">
        <authorList>
            <person name="de Groot N.N."/>
        </authorList>
    </citation>
    <scope>NUCLEOTIDE SEQUENCE [LARGE SCALE GENOMIC DNA]</scope>
    <source>
        <strain evidence="3">P4-7,KCTC 19426,CECT 7604</strain>
    </source>
</reference>
<dbReference type="Proteomes" id="UP000198741">
    <property type="component" value="Chromosome I"/>
</dbReference>
<gene>
    <name evidence="2" type="ORF">SAMN04515671_1772</name>
</gene>
<feature type="region of interest" description="Disordered" evidence="1">
    <location>
        <begin position="1"/>
        <end position="21"/>
    </location>
</feature>
<proteinExistence type="predicted"/>
<accession>A0A1H0LRF7</accession>
<feature type="compositionally biased region" description="Basic residues" evidence="1">
    <location>
        <begin position="1"/>
        <end position="10"/>
    </location>
</feature>
<dbReference type="EMBL" id="LT629710">
    <property type="protein sequence ID" value="SDO70778.1"/>
    <property type="molecule type" value="Genomic_DNA"/>
</dbReference>
<evidence type="ECO:0000313" key="2">
    <source>
        <dbReference type="EMBL" id="SDO70778.1"/>
    </source>
</evidence>
<sequence length="120" mass="13976">MIEGGRRRRNQPAPPHIIFDALTDPDHDPARPWLILEDDEQRPRILSADPPRMLVWSSLWPSRPDAQIRFDLPYDAARAGTDLTWMLLLNEPRPDDSKLGYFRKRINTLINGNLRYSFGN</sequence>
<dbReference type="AlphaFoldDB" id="A0A1H0LRF7"/>
<protein>
    <submittedName>
        <fullName evidence="2">Uncharacterized protein</fullName>
    </submittedName>
</protein>
<keyword evidence="3" id="KW-1185">Reference proteome</keyword>
<dbReference type="OrthoDB" id="3623843at2"/>
<dbReference type="SUPFAM" id="SSF55961">
    <property type="entry name" value="Bet v1-like"/>
    <property type="match status" value="1"/>
</dbReference>